<accession>A0A5K3ELN5</accession>
<keyword evidence="4" id="KW-0677">Repeat</keyword>
<keyword evidence="6" id="KW-0106">Calcium</keyword>
<reference evidence="14" key="1">
    <citation type="submission" date="2019-11" db="UniProtKB">
        <authorList>
            <consortium name="WormBaseParasite"/>
        </authorList>
    </citation>
    <scope>IDENTIFICATION</scope>
</reference>
<dbReference type="SMART" id="SM00054">
    <property type="entry name" value="EFh"/>
    <property type="match status" value="4"/>
</dbReference>
<dbReference type="WBParaSite" id="MCU_001519-RB">
    <property type="protein sequence ID" value="MCU_001519-RB"/>
    <property type="gene ID" value="MCU_001519"/>
</dbReference>
<evidence type="ECO:0000259" key="13">
    <source>
        <dbReference type="PROSITE" id="PS50222"/>
    </source>
</evidence>
<feature type="signal peptide" evidence="12">
    <location>
        <begin position="1"/>
        <end position="20"/>
    </location>
</feature>
<evidence type="ECO:0000256" key="12">
    <source>
        <dbReference type="SAM" id="SignalP"/>
    </source>
</evidence>
<dbReference type="Gene3D" id="1.10.238.10">
    <property type="entry name" value="EF-hand"/>
    <property type="match status" value="2"/>
</dbReference>
<dbReference type="Pfam" id="PF13202">
    <property type="entry name" value="EF-hand_5"/>
    <property type="match status" value="1"/>
</dbReference>
<evidence type="ECO:0000256" key="1">
    <source>
        <dbReference type="ARBA" id="ARBA00004319"/>
    </source>
</evidence>
<evidence type="ECO:0000313" key="14">
    <source>
        <dbReference type="WBParaSite" id="MCU_001519-RB"/>
    </source>
</evidence>
<dbReference type="InterPro" id="IPR018247">
    <property type="entry name" value="EF_Hand_1_Ca_BS"/>
</dbReference>
<dbReference type="GO" id="GO:0005788">
    <property type="term" value="C:endoplasmic reticulum lumen"/>
    <property type="evidence" value="ECO:0007669"/>
    <property type="project" value="UniProtKB-SubCell"/>
</dbReference>
<evidence type="ECO:0000256" key="2">
    <source>
        <dbReference type="ARBA" id="ARBA00022723"/>
    </source>
</evidence>
<comment type="function">
    <text evidence="9">Probable molecular chaperone assisting protein biosynthesis and transport in the endoplasmic reticulum. Required for the proper biosynthesis and transport of pulmonary surfactant-associated protein A/SP-A, pulmonary surfactant-associated protein D/SP-D and the lipid transporter ABCA3. By regulating both the proper expression and the degradation through the endoplasmic reticulum-associated protein degradation pathway of these proteins plays a crucial role in pulmonary surfactant homeostasis. Has an anti-fibrotic activity by negatively regulating the secretion of type I and type III collagens. This calcium-binding protein also transiently associates with immature PCSK6 and regulates its secretion.</text>
</comment>
<feature type="domain" description="EF-hand" evidence="13">
    <location>
        <begin position="188"/>
        <end position="223"/>
    </location>
</feature>
<proteinExistence type="predicted"/>
<evidence type="ECO:0000256" key="6">
    <source>
        <dbReference type="ARBA" id="ARBA00022837"/>
    </source>
</evidence>
<evidence type="ECO:0000256" key="8">
    <source>
        <dbReference type="ARBA" id="ARBA00023186"/>
    </source>
</evidence>
<dbReference type="PROSITE" id="PS50222">
    <property type="entry name" value="EF_HAND_2"/>
    <property type="match status" value="2"/>
</dbReference>
<keyword evidence="3 12" id="KW-0732">Signal</keyword>
<evidence type="ECO:0000256" key="10">
    <source>
        <dbReference type="ARBA" id="ARBA00063143"/>
    </source>
</evidence>
<keyword evidence="8" id="KW-0143">Chaperone</keyword>
<keyword evidence="2" id="KW-0479">Metal-binding</keyword>
<dbReference type="GO" id="GO:0015031">
    <property type="term" value="P:protein transport"/>
    <property type="evidence" value="ECO:0007669"/>
    <property type="project" value="UniProtKB-ARBA"/>
</dbReference>
<name>A0A5K3ELN5_MESCO</name>
<feature type="domain" description="EF-hand" evidence="13">
    <location>
        <begin position="67"/>
        <end position="102"/>
    </location>
</feature>
<feature type="chain" id="PRO_5024297830" description="Reticulocalbin-3" evidence="12">
    <location>
        <begin position="21"/>
        <end position="319"/>
    </location>
</feature>
<keyword evidence="7" id="KW-0325">Glycoprotein</keyword>
<keyword evidence="5" id="KW-0256">Endoplasmic reticulum</keyword>
<dbReference type="GO" id="GO:0005509">
    <property type="term" value="F:calcium ion binding"/>
    <property type="evidence" value="ECO:0007669"/>
    <property type="project" value="InterPro"/>
</dbReference>
<dbReference type="PANTHER" id="PTHR10827:SF52">
    <property type="entry name" value="IP16409P"/>
    <property type="match status" value="1"/>
</dbReference>
<dbReference type="SUPFAM" id="SSF47473">
    <property type="entry name" value="EF-hand"/>
    <property type="match status" value="2"/>
</dbReference>
<dbReference type="InterPro" id="IPR011992">
    <property type="entry name" value="EF-hand-dom_pair"/>
</dbReference>
<comment type="subcellular location">
    <subcellularLocation>
        <location evidence="1">Endoplasmic reticulum lumen</location>
    </subcellularLocation>
</comment>
<dbReference type="PROSITE" id="PS00018">
    <property type="entry name" value="EF_HAND_1"/>
    <property type="match status" value="4"/>
</dbReference>
<dbReference type="PANTHER" id="PTHR10827">
    <property type="entry name" value="RETICULOCALBIN"/>
    <property type="match status" value="1"/>
</dbReference>
<evidence type="ECO:0000256" key="3">
    <source>
        <dbReference type="ARBA" id="ARBA00022729"/>
    </source>
</evidence>
<evidence type="ECO:0000256" key="7">
    <source>
        <dbReference type="ARBA" id="ARBA00023180"/>
    </source>
</evidence>
<dbReference type="InterPro" id="IPR002048">
    <property type="entry name" value="EF_hand_dom"/>
</dbReference>
<evidence type="ECO:0000256" key="5">
    <source>
        <dbReference type="ARBA" id="ARBA00022824"/>
    </source>
</evidence>
<evidence type="ECO:0000256" key="4">
    <source>
        <dbReference type="ARBA" id="ARBA00022737"/>
    </source>
</evidence>
<sequence length="319" mass="37940">MGRMSRFVFVFLLPFFFVYAKPHPERRDLSEHDHNENNPELHNLQYDHEAFLGKELAAEFDKLTDKESKERLRQIFSKIDQDGDKSVSEAELKRWISFVSRTAIFADANRHWKNLNANKNEPLEWNDYLEKTYGIEEEIFSDPERQQQYVKMKRDDERRWRVADMDFDKKLSLDEYSAFLHPQDYPRMRDVVIEETLSSVDKDHDGYISIEEYLADLAKSYGRAFDPKAPLDDWAQKEKEQFLKHRDKNGDKRMDRHEVGEWIMPTDYDPVEAEAKHLIYHADDDKDGKLQEKEVLEHHALFVGSQALNYGRPLGHEEL</sequence>
<evidence type="ECO:0000256" key="9">
    <source>
        <dbReference type="ARBA" id="ARBA00056975"/>
    </source>
</evidence>
<organism evidence="14">
    <name type="scientific">Mesocestoides corti</name>
    <name type="common">Flatworm</name>
    <dbReference type="NCBI Taxonomy" id="53468"/>
    <lineage>
        <taxon>Eukaryota</taxon>
        <taxon>Metazoa</taxon>
        <taxon>Spiralia</taxon>
        <taxon>Lophotrochozoa</taxon>
        <taxon>Platyhelminthes</taxon>
        <taxon>Cestoda</taxon>
        <taxon>Eucestoda</taxon>
        <taxon>Cyclophyllidea</taxon>
        <taxon>Mesocestoididae</taxon>
        <taxon>Mesocestoides</taxon>
    </lineage>
</organism>
<dbReference type="FunFam" id="1.10.238.10:FF:000104">
    <property type="entry name" value="calumenin isoform X1"/>
    <property type="match status" value="1"/>
</dbReference>
<dbReference type="CDD" id="cd16226">
    <property type="entry name" value="EFh_CREC_Calumenin_like"/>
    <property type="match status" value="1"/>
</dbReference>
<protein>
    <recommendedName>
        <fullName evidence="11">Reticulocalbin-3</fullName>
    </recommendedName>
</protein>
<evidence type="ECO:0000256" key="11">
    <source>
        <dbReference type="ARBA" id="ARBA00072696"/>
    </source>
</evidence>
<dbReference type="AlphaFoldDB" id="A0A5K3ELN5"/>
<comment type="subunit">
    <text evidence="10">Interacts with PCSK6 (immature form including the propeptide); probably involved in the maturation and the secretion of PCSK6.</text>
</comment>